<gene>
    <name evidence="1" type="ORF">CJ030_MR1G014029</name>
</gene>
<dbReference type="Proteomes" id="UP000516437">
    <property type="component" value="Chromosome 1"/>
</dbReference>
<organism evidence="1 2">
    <name type="scientific">Morella rubra</name>
    <name type="common">Chinese bayberry</name>
    <dbReference type="NCBI Taxonomy" id="262757"/>
    <lineage>
        <taxon>Eukaryota</taxon>
        <taxon>Viridiplantae</taxon>
        <taxon>Streptophyta</taxon>
        <taxon>Embryophyta</taxon>
        <taxon>Tracheophyta</taxon>
        <taxon>Spermatophyta</taxon>
        <taxon>Magnoliopsida</taxon>
        <taxon>eudicotyledons</taxon>
        <taxon>Gunneridae</taxon>
        <taxon>Pentapetalae</taxon>
        <taxon>rosids</taxon>
        <taxon>fabids</taxon>
        <taxon>Fagales</taxon>
        <taxon>Myricaceae</taxon>
        <taxon>Morella</taxon>
    </lineage>
</organism>
<dbReference type="SUPFAM" id="SSF52058">
    <property type="entry name" value="L domain-like"/>
    <property type="match status" value="1"/>
</dbReference>
<evidence type="ECO:0000313" key="2">
    <source>
        <dbReference type="Proteomes" id="UP000516437"/>
    </source>
</evidence>
<protein>
    <submittedName>
        <fullName evidence="1">Uncharacterized protein</fullName>
    </submittedName>
</protein>
<reference evidence="1 2" key="1">
    <citation type="journal article" date="2019" name="Plant Biotechnol. J.">
        <title>The red bayberry genome and genetic basis of sex determination.</title>
        <authorList>
            <person name="Jia H.M."/>
            <person name="Jia H.J."/>
            <person name="Cai Q.L."/>
            <person name="Wang Y."/>
            <person name="Zhao H.B."/>
            <person name="Yang W.F."/>
            <person name="Wang G.Y."/>
            <person name="Li Y.H."/>
            <person name="Zhan D.L."/>
            <person name="Shen Y.T."/>
            <person name="Niu Q.F."/>
            <person name="Chang L."/>
            <person name="Qiu J."/>
            <person name="Zhao L."/>
            <person name="Xie H.B."/>
            <person name="Fu W.Y."/>
            <person name="Jin J."/>
            <person name="Li X.W."/>
            <person name="Jiao Y."/>
            <person name="Zhou C.C."/>
            <person name="Tu T."/>
            <person name="Chai C.Y."/>
            <person name="Gao J.L."/>
            <person name="Fan L.J."/>
            <person name="van de Weg E."/>
            <person name="Wang J.Y."/>
            <person name="Gao Z.S."/>
        </authorList>
    </citation>
    <scope>NUCLEOTIDE SEQUENCE [LARGE SCALE GENOMIC DNA]</scope>
    <source>
        <tissue evidence="1">Leaves</tissue>
    </source>
</reference>
<dbReference type="Gene3D" id="3.80.10.10">
    <property type="entry name" value="Ribonuclease Inhibitor"/>
    <property type="match status" value="1"/>
</dbReference>
<sequence length="120" mass="13545">MLYISGGSTHLISFPEMMLPASLTSLNFGRFPNLEYLASKGFQKLSSLERLTISGCGKLTSLSKDGLPPSIVSLEIYNCPLLEQRCKKEGQEWSKIAHIPYVESEWWILSFEFIRKGRNG</sequence>
<comment type="caution">
    <text evidence="1">The sequence shown here is derived from an EMBL/GenBank/DDBJ whole genome shotgun (WGS) entry which is preliminary data.</text>
</comment>
<dbReference type="AlphaFoldDB" id="A0A6A1WI05"/>
<dbReference type="EMBL" id="RXIC02000019">
    <property type="protein sequence ID" value="KAB1224915.1"/>
    <property type="molecule type" value="Genomic_DNA"/>
</dbReference>
<accession>A0A6A1WI05</accession>
<proteinExistence type="predicted"/>
<dbReference type="OrthoDB" id="998006at2759"/>
<keyword evidence="2" id="KW-1185">Reference proteome</keyword>
<evidence type="ECO:0000313" key="1">
    <source>
        <dbReference type="EMBL" id="KAB1224915.1"/>
    </source>
</evidence>
<dbReference type="InterPro" id="IPR032675">
    <property type="entry name" value="LRR_dom_sf"/>
</dbReference>
<name>A0A6A1WI05_9ROSI</name>